<proteinExistence type="inferred from homology"/>
<evidence type="ECO:0000256" key="2">
    <source>
        <dbReference type="ARBA" id="ARBA00022676"/>
    </source>
</evidence>
<sequence length="209" mass="23377">MLSMLDSMAPMPGLPPCLYYMMPLENFRTVRKHGLVSRSTAMAQGLHIQDYSDLEVQSRRAKRREPVFQRCLHDYVPLYLNPRNPMLYRLRDRAADLVVLGLTPSLLDYHDQHCFTDGNAASELTLFAKGPSVVLPSLEALKAVYWNDVPDGKRRRCAEVLVAPSIAPGFIEVAICSNAETAAAVNDAGLYLDDRLIVDPSFFFAGAFR</sequence>
<feature type="active site" evidence="6">
    <location>
        <position position="159"/>
    </location>
</feature>
<dbReference type="Proteomes" id="UP001160758">
    <property type="component" value="Unassembled WGS sequence"/>
</dbReference>
<dbReference type="GO" id="GO:0003677">
    <property type="term" value="F:DNA binding"/>
    <property type="evidence" value="ECO:0007669"/>
    <property type="project" value="UniProtKB-UniRule"/>
</dbReference>
<dbReference type="PROSITE" id="PS52018">
    <property type="entry name" value="DART"/>
    <property type="match status" value="1"/>
</dbReference>
<accession>A0AA37CL94</accession>
<dbReference type="InterPro" id="IPR029494">
    <property type="entry name" value="DarT"/>
</dbReference>
<dbReference type="AlphaFoldDB" id="A0AA37CL94"/>
<keyword evidence="4 6" id="KW-0548">Nucleotidyltransferase</keyword>
<feature type="binding site" evidence="6">
    <location>
        <begin position="20"/>
        <end position="22"/>
    </location>
    <ligand>
        <name>NAD(+)</name>
        <dbReference type="ChEBI" id="CHEBI:57540"/>
    </ligand>
</feature>
<comment type="catalytic activity">
    <reaction evidence="6">
        <text>a thymidine in DNA + NAD(+) = an N-(ADP-alpha-D-ribosyl)-thymidine in DNA + nicotinamide + H(+)</text>
        <dbReference type="Rhea" id="RHEA:71651"/>
        <dbReference type="Rhea" id="RHEA-COMP:13556"/>
        <dbReference type="Rhea" id="RHEA-COMP:18051"/>
        <dbReference type="ChEBI" id="CHEBI:15378"/>
        <dbReference type="ChEBI" id="CHEBI:17154"/>
        <dbReference type="ChEBI" id="CHEBI:57540"/>
        <dbReference type="ChEBI" id="CHEBI:137386"/>
        <dbReference type="ChEBI" id="CHEBI:191199"/>
    </reaction>
</comment>
<keyword evidence="5 6" id="KW-0238">DNA-binding</keyword>
<evidence type="ECO:0000259" key="7">
    <source>
        <dbReference type="PROSITE" id="PS52018"/>
    </source>
</evidence>
<dbReference type="EMBL" id="BPNL01000010">
    <property type="protein sequence ID" value="GJA53758.1"/>
    <property type="molecule type" value="Genomic_DNA"/>
</dbReference>
<dbReference type="GO" id="GO:0016757">
    <property type="term" value="F:glycosyltransferase activity"/>
    <property type="evidence" value="ECO:0007669"/>
    <property type="project" value="UniProtKB-UniRule"/>
</dbReference>
<comment type="caution">
    <text evidence="6">Lacks conserved residue(s) required for the propagation of feature annotation.</text>
</comment>
<feature type="active site" description="Proton acceptor" evidence="6">
    <location>
        <position position="60"/>
    </location>
</feature>
<evidence type="ECO:0000256" key="6">
    <source>
        <dbReference type="PROSITE-ProRule" id="PRU01362"/>
    </source>
</evidence>
<evidence type="ECO:0000256" key="5">
    <source>
        <dbReference type="ARBA" id="ARBA00023125"/>
    </source>
</evidence>
<dbReference type="RefSeq" id="WP_158197746.1">
    <property type="nucleotide sequence ID" value="NZ_AP024948.1"/>
</dbReference>
<keyword evidence="3 6" id="KW-0808">Transferase</keyword>
<evidence type="ECO:0000256" key="1">
    <source>
        <dbReference type="ARBA" id="ARBA00022649"/>
    </source>
</evidence>
<dbReference type="Pfam" id="PF14487">
    <property type="entry name" value="DarT"/>
    <property type="match status" value="1"/>
</dbReference>
<protein>
    <submittedName>
        <fullName evidence="9">DUF4433 domain-containing protein</fullName>
    </submittedName>
</protein>
<feature type="domain" description="DarT" evidence="7">
    <location>
        <begin position="16"/>
        <end position="204"/>
    </location>
</feature>
<dbReference type="GO" id="GO:0016779">
    <property type="term" value="F:nucleotidyltransferase activity"/>
    <property type="evidence" value="ECO:0007669"/>
    <property type="project" value="UniProtKB-UniRule"/>
</dbReference>
<comment type="caution">
    <text evidence="9">The sequence shown here is derived from an EMBL/GenBank/DDBJ whole genome shotgun (WGS) entry which is preliminary data.</text>
</comment>
<feature type="binding site" evidence="6">
    <location>
        <position position="60"/>
    </location>
    <ligand>
        <name>NAD(+)</name>
        <dbReference type="ChEBI" id="CHEBI:57540"/>
    </ligand>
</feature>
<dbReference type="EMBL" id="JAOCFT010000001">
    <property type="protein sequence ID" value="MDH1898983.1"/>
    <property type="molecule type" value="Genomic_DNA"/>
</dbReference>
<evidence type="ECO:0000313" key="9">
    <source>
        <dbReference type="EMBL" id="MDH1898983.1"/>
    </source>
</evidence>
<evidence type="ECO:0000256" key="3">
    <source>
        <dbReference type="ARBA" id="ARBA00022679"/>
    </source>
</evidence>
<gene>
    <name evidence="8" type="ORF">KAM348_11810</name>
    <name evidence="9" type="ORF">N5I07_15730</name>
</gene>
<name>A0AA37CL94_AERCA</name>
<evidence type="ECO:0000256" key="4">
    <source>
        <dbReference type="ARBA" id="ARBA00022695"/>
    </source>
</evidence>
<comment type="similarity">
    <text evidence="6">Belongs to the DarT ADP-ribosyltransferase family.</text>
</comment>
<evidence type="ECO:0000313" key="10">
    <source>
        <dbReference type="Proteomes" id="UP001160758"/>
    </source>
</evidence>
<reference evidence="9" key="2">
    <citation type="submission" date="2022-09" db="EMBL/GenBank/DDBJ databases">
        <title>Intensive care unit water sources are persistently colonized with multi-drug resistant bacteria and are the site of extensive horizontal gene transfer of antibiotic resistance genes.</title>
        <authorList>
            <person name="Diorio-Toth L."/>
        </authorList>
    </citation>
    <scope>NUCLEOTIDE SEQUENCE</scope>
    <source>
        <strain evidence="9">GD03796</strain>
    </source>
</reference>
<keyword evidence="1 6" id="KW-1277">Toxin-antitoxin system</keyword>
<keyword evidence="2 6" id="KW-0328">Glycosyltransferase</keyword>
<reference evidence="8" key="1">
    <citation type="submission" date="2021-07" db="EMBL/GenBank/DDBJ databases">
        <title>Draft genome sequence of carbapenem-resistant Aeromonas spp. in Japan.</title>
        <authorList>
            <person name="Maehana S."/>
            <person name="Suzuki M."/>
            <person name="Kitasato H."/>
        </authorList>
    </citation>
    <scope>NUCLEOTIDE SEQUENCE</scope>
    <source>
        <strain evidence="8">KAM348</strain>
    </source>
</reference>
<organism evidence="9 10">
    <name type="scientific">Aeromonas caviae</name>
    <name type="common">Aeromonas punctata</name>
    <dbReference type="NCBI Taxonomy" id="648"/>
    <lineage>
        <taxon>Bacteria</taxon>
        <taxon>Pseudomonadati</taxon>
        <taxon>Pseudomonadota</taxon>
        <taxon>Gammaproteobacteria</taxon>
        <taxon>Aeromonadales</taxon>
        <taxon>Aeromonadaceae</taxon>
        <taxon>Aeromonas</taxon>
    </lineage>
</organism>
<evidence type="ECO:0000313" key="8">
    <source>
        <dbReference type="EMBL" id="GJA53758.1"/>
    </source>
</evidence>
<dbReference type="Proteomes" id="UP000887009">
    <property type="component" value="Unassembled WGS sequence"/>
</dbReference>